<dbReference type="AlphaFoldDB" id="A0A6A6SMN4"/>
<comment type="similarity">
    <text evidence="5">Belongs to the SAT4 family.</text>
</comment>
<dbReference type="InterPro" id="IPR052337">
    <property type="entry name" value="SAT4-like"/>
</dbReference>
<feature type="transmembrane region" description="Helical" evidence="7">
    <location>
        <begin position="12"/>
        <end position="34"/>
    </location>
</feature>
<keyword evidence="10" id="KW-1185">Reference proteome</keyword>
<evidence type="ECO:0000256" key="7">
    <source>
        <dbReference type="SAM" id="Phobius"/>
    </source>
</evidence>
<feature type="transmembrane region" description="Helical" evidence="7">
    <location>
        <begin position="211"/>
        <end position="230"/>
    </location>
</feature>
<evidence type="ECO:0000313" key="9">
    <source>
        <dbReference type="EMBL" id="KAF2648227.1"/>
    </source>
</evidence>
<organism evidence="9 10">
    <name type="scientific">Lophiostoma macrostomum CBS 122681</name>
    <dbReference type="NCBI Taxonomy" id="1314788"/>
    <lineage>
        <taxon>Eukaryota</taxon>
        <taxon>Fungi</taxon>
        <taxon>Dikarya</taxon>
        <taxon>Ascomycota</taxon>
        <taxon>Pezizomycotina</taxon>
        <taxon>Dothideomycetes</taxon>
        <taxon>Pleosporomycetidae</taxon>
        <taxon>Pleosporales</taxon>
        <taxon>Lophiostomataceae</taxon>
        <taxon>Lophiostoma</taxon>
    </lineage>
</organism>
<feature type="transmembrane region" description="Helical" evidence="7">
    <location>
        <begin position="90"/>
        <end position="112"/>
    </location>
</feature>
<feature type="transmembrane region" description="Helical" evidence="7">
    <location>
        <begin position="255"/>
        <end position="278"/>
    </location>
</feature>
<dbReference type="PANTHER" id="PTHR33048">
    <property type="entry name" value="PTH11-LIKE INTEGRAL MEMBRANE PROTEIN (AFU_ORTHOLOGUE AFUA_5G11245)"/>
    <property type="match status" value="1"/>
</dbReference>
<feature type="transmembrane region" description="Helical" evidence="7">
    <location>
        <begin position="46"/>
        <end position="70"/>
    </location>
</feature>
<evidence type="ECO:0000256" key="2">
    <source>
        <dbReference type="ARBA" id="ARBA00022692"/>
    </source>
</evidence>
<dbReference type="Proteomes" id="UP000799324">
    <property type="component" value="Unassembled WGS sequence"/>
</dbReference>
<name>A0A6A6SMN4_9PLEO</name>
<protein>
    <recommendedName>
        <fullName evidence="8">Rhodopsin domain-containing protein</fullName>
    </recommendedName>
</protein>
<dbReference type="EMBL" id="MU004550">
    <property type="protein sequence ID" value="KAF2648227.1"/>
    <property type="molecule type" value="Genomic_DNA"/>
</dbReference>
<evidence type="ECO:0000256" key="3">
    <source>
        <dbReference type="ARBA" id="ARBA00022989"/>
    </source>
</evidence>
<evidence type="ECO:0000256" key="6">
    <source>
        <dbReference type="SAM" id="MobiDB-lite"/>
    </source>
</evidence>
<dbReference type="OrthoDB" id="5398388at2759"/>
<reference evidence="9" key="1">
    <citation type="journal article" date="2020" name="Stud. Mycol.">
        <title>101 Dothideomycetes genomes: a test case for predicting lifestyles and emergence of pathogens.</title>
        <authorList>
            <person name="Haridas S."/>
            <person name="Albert R."/>
            <person name="Binder M."/>
            <person name="Bloem J."/>
            <person name="Labutti K."/>
            <person name="Salamov A."/>
            <person name="Andreopoulos B."/>
            <person name="Baker S."/>
            <person name="Barry K."/>
            <person name="Bills G."/>
            <person name="Bluhm B."/>
            <person name="Cannon C."/>
            <person name="Castanera R."/>
            <person name="Culley D."/>
            <person name="Daum C."/>
            <person name="Ezra D."/>
            <person name="Gonzalez J."/>
            <person name="Henrissat B."/>
            <person name="Kuo A."/>
            <person name="Liang C."/>
            <person name="Lipzen A."/>
            <person name="Lutzoni F."/>
            <person name="Magnuson J."/>
            <person name="Mondo S."/>
            <person name="Nolan M."/>
            <person name="Ohm R."/>
            <person name="Pangilinan J."/>
            <person name="Park H.-J."/>
            <person name="Ramirez L."/>
            <person name="Alfaro M."/>
            <person name="Sun H."/>
            <person name="Tritt A."/>
            <person name="Yoshinaga Y."/>
            <person name="Zwiers L.-H."/>
            <person name="Turgeon B."/>
            <person name="Goodwin S."/>
            <person name="Spatafora J."/>
            <person name="Crous P."/>
            <person name="Grigoriev I."/>
        </authorList>
    </citation>
    <scope>NUCLEOTIDE SEQUENCE</scope>
    <source>
        <strain evidence="9">CBS 122681</strain>
    </source>
</reference>
<sequence>MEEYLKSPISKTLVVVPAVFEGLATVFVALRFYLRLKLKQGVKWDDWLALLSLIASWGYAIGIFTVASQIGIDTVKVDPFVAAQKFVEAVAIGSFLLIFVVAPIKISVLLFYKRIFGTGSPKFNLCVWVAIGIVSAWGLASFVAQLLIADPVPLSAWNDLANPKYRFDYFKFGLSVPVLSIIFDGIILLFPLPSLRKLQLPLQRKLQVLGIFWLGAFCLVTGGVRIHFWYKNAELVTDSSDVNVNKWQYDTLVQVWVFLEMTVSIIAACLPTLAPIVTSRVYSRITEKLYSLSSLLRRSETRNTKDISEPSSKRSGGFQRFGSGDKFGSGEIPVVRQGCLEDEHAWSDVHSHHYDDRFDGTDIELAQVKADYTTVGMK</sequence>
<dbReference type="PANTHER" id="PTHR33048:SF18">
    <property type="entry name" value="INTEGRAL MEMBRANE PROTEIN"/>
    <property type="match status" value="1"/>
</dbReference>
<keyword evidence="3 7" id="KW-1133">Transmembrane helix</keyword>
<proteinExistence type="inferred from homology"/>
<feature type="region of interest" description="Disordered" evidence="6">
    <location>
        <begin position="301"/>
        <end position="328"/>
    </location>
</feature>
<accession>A0A6A6SMN4</accession>
<evidence type="ECO:0000256" key="1">
    <source>
        <dbReference type="ARBA" id="ARBA00004141"/>
    </source>
</evidence>
<feature type="compositionally biased region" description="Basic and acidic residues" evidence="6">
    <location>
        <begin position="301"/>
        <end position="312"/>
    </location>
</feature>
<feature type="domain" description="Rhodopsin" evidence="8">
    <location>
        <begin position="30"/>
        <end position="277"/>
    </location>
</feature>
<keyword evidence="2 7" id="KW-0812">Transmembrane</keyword>
<comment type="subcellular location">
    <subcellularLocation>
        <location evidence="1">Membrane</location>
        <topology evidence="1">Multi-pass membrane protein</topology>
    </subcellularLocation>
</comment>
<gene>
    <name evidence="9" type="ORF">K491DRAFT_784220</name>
</gene>
<feature type="transmembrane region" description="Helical" evidence="7">
    <location>
        <begin position="169"/>
        <end position="190"/>
    </location>
</feature>
<dbReference type="Pfam" id="PF20684">
    <property type="entry name" value="Fung_rhodopsin"/>
    <property type="match status" value="1"/>
</dbReference>
<evidence type="ECO:0000259" key="8">
    <source>
        <dbReference type="Pfam" id="PF20684"/>
    </source>
</evidence>
<feature type="transmembrane region" description="Helical" evidence="7">
    <location>
        <begin position="124"/>
        <end position="149"/>
    </location>
</feature>
<evidence type="ECO:0000313" key="10">
    <source>
        <dbReference type="Proteomes" id="UP000799324"/>
    </source>
</evidence>
<dbReference type="InterPro" id="IPR049326">
    <property type="entry name" value="Rhodopsin_dom_fungi"/>
</dbReference>
<keyword evidence="4 7" id="KW-0472">Membrane</keyword>
<dbReference type="GO" id="GO:0016020">
    <property type="term" value="C:membrane"/>
    <property type="evidence" value="ECO:0007669"/>
    <property type="project" value="UniProtKB-SubCell"/>
</dbReference>
<evidence type="ECO:0000256" key="4">
    <source>
        <dbReference type="ARBA" id="ARBA00023136"/>
    </source>
</evidence>
<evidence type="ECO:0000256" key="5">
    <source>
        <dbReference type="ARBA" id="ARBA00038359"/>
    </source>
</evidence>